<dbReference type="AlphaFoldDB" id="A0AAP0JT64"/>
<organism evidence="1 2">
    <name type="scientific">Stephania cephalantha</name>
    <dbReference type="NCBI Taxonomy" id="152367"/>
    <lineage>
        <taxon>Eukaryota</taxon>
        <taxon>Viridiplantae</taxon>
        <taxon>Streptophyta</taxon>
        <taxon>Embryophyta</taxon>
        <taxon>Tracheophyta</taxon>
        <taxon>Spermatophyta</taxon>
        <taxon>Magnoliopsida</taxon>
        <taxon>Ranunculales</taxon>
        <taxon>Menispermaceae</taxon>
        <taxon>Menispermoideae</taxon>
        <taxon>Cissampelideae</taxon>
        <taxon>Stephania</taxon>
    </lineage>
</organism>
<reference evidence="1 2" key="1">
    <citation type="submission" date="2024-01" db="EMBL/GenBank/DDBJ databases">
        <title>Genome assemblies of Stephania.</title>
        <authorList>
            <person name="Yang L."/>
        </authorList>
    </citation>
    <scope>NUCLEOTIDE SEQUENCE [LARGE SCALE GENOMIC DNA]</scope>
    <source>
        <strain evidence="1">JXDWG</strain>
        <tissue evidence="1">Leaf</tissue>
    </source>
</reference>
<dbReference type="Proteomes" id="UP001419268">
    <property type="component" value="Unassembled WGS sequence"/>
</dbReference>
<evidence type="ECO:0000313" key="1">
    <source>
        <dbReference type="EMBL" id="KAK9139761.1"/>
    </source>
</evidence>
<gene>
    <name evidence="1" type="ORF">Scep_009442</name>
</gene>
<sequence>MPLILSSPSYSPFKKFQISCAVFIVVILVKMVDVTAANKLALAFDFLCLLSL</sequence>
<evidence type="ECO:0000313" key="2">
    <source>
        <dbReference type="Proteomes" id="UP001419268"/>
    </source>
</evidence>
<dbReference type="EMBL" id="JBBNAG010000004">
    <property type="protein sequence ID" value="KAK9139761.1"/>
    <property type="molecule type" value="Genomic_DNA"/>
</dbReference>
<name>A0AAP0JT64_9MAGN</name>
<proteinExistence type="predicted"/>
<protein>
    <submittedName>
        <fullName evidence="1">Uncharacterized protein</fullName>
    </submittedName>
</protein>
<accession>A0AAP0JT64</accession>
<comment type="caution">
    <text evidence="1">The sequence shown here is derived from an EMBL/GenBank/DDBJ whole genome shotgun (WGS) entry which is preliminary data.</text>
</comment>
<keyword evidence="2" id="KW-1185">Reference proteome</keyword>